<dbReference type="Gene3D" id="2.30.30.790">
    <property type="match status" value="1"/>
</dbReference>
<evidence type="ECO:0000256" key="1">
    <source>
        <dbReference type="ARBA" id="ARBA00005781"/>
    </source>
</evidence>
<dbReference type="SUPFAM" id="SSF50104">
    <property type="entry name" value="Translation proteins SH3-like domain"/>
    <property type="match status" value="1"/>
</dbReference>
<dbReference type="Proteomes" id="UP001239445">
    <property type="component" value="Unassembled WGS sequence"/>
</dbReference>
<dbReference type="Pfam" id="PF01245">
    <property type="entry name" value="Ribosomal_L19"/>
    <property type="match status" value="1"/>
</dbReference>
<evidence type="ECO:0000256" key="2">
    <source>
        <dbReference type="ARBA" id="ARBA00022980"/>
    </source>
</evidence>
<dbReference type="InterPro" id="IPR008991">
    <property type="entry name" value="Translation_prot_SH3-like_sf"/>
</dbReference>
<comment type="similarity">
    <text evidence="1">Belongs to the bacterial ribosomal protein bL19 family.</text>
</comment>
<protein>
    <submittedName>
        <fullName evidence="5">Translation protein SH3-like domain-containing protein</fullName>
    </submittedName>
</protein>
<dbReference type="PANTHER" id="PTHR15680">
    <property type="entry name" value="RIBOSOMAL PROTEIN L19"/>
    <property type="match status" value="1"/>
</dbReference>
<feature type="region of interest" description="Disordered" evidence="4">
    <location>
        <begin position="238"/>
        <end position="258"/>
    </location>
</feature>
<keyword evidence="6" id="KW-1185">Reference proteome</keyword>
<dbReference type="GO" id="GO:0006412">
    <property type="term" value="P:translation"/>
    <property type="evidence" value="ECO:0007669"/>
    <property type="project" value="InterPro"/>
</dbReference>
<dbReference type="GO" id="GO:0003735">
    <property type="term" value="F:structural constituent of ribosome"/>
    <property type="evidence" value="ECO:0007669"/>
    <property type="project" value="InterPro"/>
</dbReference>
<dbReference type="GO" id="GO:0005762">
    <property type="term" value="C:mitochondrial large ribosomal subunit"/>
    <property type="evidence" value="ECO:0007669"/>
    <property type="project" value="TreeGrafter"/>
</dbReference>
<gene>
    <name evidence="5" type="ORF">QBC47DRAFT_391082</name>
</gene>
<evidence type="ECO:0000256" key="3">
    <source>
        <dbReference type="ARBA" id="ARBA00023274"/>
    </source>
</evidence>
<sequence length="258" mass="28432">MNVAPLSGRPLACLKTSVRRARQQKAFLCRSMATGSQGRASPSSLPDYNFYQLKDQKTKKLRSAFAVYTPPTVKTNPTTITIVNKPPKPAKRTPEPKLPGLIAPPSDPLPILHASQIARMDPTGARTALFAKTKQGVRVGDVLMVTHRRGGEPFAGVCISIRRAGIDTAILLRNHLSKVGVEMWFKVYNKNVAGIEIIKRARRRARRARLTYLRKPKHDVGSVSDLVFAWKKTRKVFNTKSSPASSKTAKGAKAAKKK</sequence>
<keyword evidence="2" id="KW-0689">Ribosomal protein</keyword>
<dbReference type="FunFam" id="2.30.30.790:FF:000007">
    <property type="entry name" value="Mitochondrial ribosomal protein, putative"/>
    <property type="match status" value="1"/>
</dbReference>
<dbReference type="PANTHER" id="PTHR15680:SF9">
    <property type="entry name" value="LARGE RIBOSOMAL SUBUNIT PROTEIN BL19M"/>
    <property type="match status" value="1"/>
</dbReference>
<accession>A0AAJ0B9H1</accession>
<reference evidence="5" key="1">
    <citation type="submission" date="2023-06" db="EMBL/GenBank/DDBJ databases">
        <title>Genome-scale phylogeny and comparative genomics of the fungal order Sordariales.</title>
        <authorList>
            <consortium name="Lawrence Berkeley National Laboratory"/>
            <person name="Hensen N."/>
            <person name="Bonometti L."/>
            <person name="Westerberg I."/>
            <person name="Brannstrom I.O."/>
            <person name="Guillou S."/>
            <person name="Cros-Aarteil S."/>
            <person name="Calhoun S."/>
            <person name="Haridas S."/>
            <person name="Kuo A."/>
            <person name="Mondo S."/>
            <person name="Pangilinan J."/>
            <person name="Riley R."/>
            <person name="Labutti K."/>
            <person name="Andreopoulos B."/>
            <person name="Lipzen A."/>
            <person name="Chen C."/>
            <person name="Yanf M."/>
            <person name="Daum C."/>
            <person name="Ng V."/>
            <person name="Clum A."/>
            <person name="Steindorff A."/>
            <person name="Ohm R."/>
            <person name="Martin F."/>
            <person name="Silar P."/>
            <person name="Natvig D."/>
            <person name="Lalanne C."/>
            <person name="Gautier V."/>
            <person name="Ament-Velasquez S.L."/>
            <person name="Kruys A."/>
            <person name="Hutchinson M.I."/>
            <person name="Powell A.J."/>
            <person name="Barry K."/>
            <person name="Miller A.N."/>
            <person name="Grigoriev I.V."/>
            <person name="Debuchy R."/>
            <person name="Gladieux P."/>
            <person name="Thoren M.H."/>
            <person name="Johannesson H."/>
        </authorList>
    </citation>
    <scope>NUCLEOTIDE SEQUENCE</scope>
    <source>
        <strain evidence="5">PSN4</strain>
    </source>
</reference>
<dbReference type="EMBL" id="MU839841">
    <property type="protein sequence ID" value="KAK1751806.1"/>
    <property type="molecule type" value="Genomic_DNA"/>
</dbReference>
<evidence type="ECO:0000313" key="5">
    <source>
        <dbReference type="EMBL" id="KAK1751806.1"/>
    </source>
</evidence>
<feature type="compositionally biased region" description="Low complexity" evidence="4">
    <location>
        <begin position="240"/>
        <end position="252"/>
    </location>
</feature>
<dbReference type="AlphaFoldDB" id="A0AAJ0B9H1"/>
<proteinExistence type="inferred from homology"/>
<keyword evidence="3" id="KW-0687">Ribonucleoprotein</keyword>
<comment type="caution">
    <text evidence="5">The sequence shown here is derived from an EMBL/GenBank/DDBJ whole genome shotgun (WGS) entry which is preliminary data.</text>
</comment>
<evidence type="ECO:0000256" key="4">
    <source>
        <dbReference type="SAM" id="MobiDB-lite"/>
    </source>
</evidence>
<dbReference type="InterPro" id="IPR038657">
    <property type="entry name" value="Ribosomal_bL19_sf"/>
</dbReference>
<organism evidence="5 6">
    <name type="scientific">Echria macrotheca</name>
    <dbReference type="NCBI Taxonomy" id="438768"/>
    <lineage>
        <taxon>Eukaryota</taxon>
        <taxon>Fungi</taxon>
        <taxon>Dikarya</taxon>
        <taxon>Ascomycota</taxon>
        <taxon>Pezizomycotina</taxon>
        <taxon>Sordariomycetes</taxon>
        <taxon>Sordariomycetidae</taxon>
        <taxon>Sordariales</taxon>
        <taxon>Schizotheciaceae</taxon>
        <taxon>Echria</taxon>
    </lineage>
</organism>
<evidence type="ECO:0000313" key="6">
    <source>
        <dbReference type="Proteomes" id="UP001239445"/>
    </source>
</evidence>
<dbReference type="InterPro" id="IPR001857">
    <property type="entry name" value="Ribosomal_bL19"/>
</dbReference>
<name>A0AAJ0B9H1_9PEZI</name>